<feature type="region of interest" description="Disordered" evidence="1">
    <location>
        <begin position="120"/>
        <end position="215"/>
    </location>
</feature>
<name>A0AAD6S5L6_9AGAR</name>
<evidence type="ECO:0000256" key="1">
    <source>
        <dbReference type="SAM" id="MobiDB-lite"/>
    </source>
</evidence>
<proteinExistence type="predicted"/>
<feature type="compositionally biased region" description="Low complexity" evidence="1">
    <location>
        <begin position="170"/>
        <end position="215"/>
    </location>
</feature>
<dbReference type="Proteomes" id="UP001218188">
    <property type="component" value="Unassembled WGS sequence"/>
</dbReference>
<evidence type="ECO:0000313" key="4">
    <source>
        <dbReference type="Proteomes" id="UP001218188"/>
    </source>
</evidence>
<keyword evidence="2" id="KW-0732">Signal</keyword>
<feature type="chain" id="PRO_5041964666" evidence="2">
    <location>
        <begin position="21"/>
        <end position="238"/>
    </location>
</feature>
<organism evidence="3 4">
    <name type="scientific">Mycena alexandri</name>
    <dbReference type="NCBI Taxonomy" id="1745969"/>
    <lineage>
        <taxon>Eukaryota</taxon>
        <taxon>Fungi</taxon>
        <taxon>Dikarya</taxon>
        <taxon>Basidiomycota</taxon>
        <taxon>Agaricomycotina</taxon>
        <taxon>Agaricomycetes</taxon>
        <taxon>Agaricomycetidae</taxon>
        <taxon>Agaricales</taxon>
        <taxon>Marasmiineae</taxon>
        <taxon>Mycenaceae</taxon>
        <taxon>Mycena</taxon>
    </lineage>
</organism>
<evidence type="ECO:0000256" key="2">
    <source>
        <dbReference type="SAM" id="SignalP"/>
    </source>
</evidence>
<reference evidence="3" key="1">
    <citation type="submission" date="2023-03" db="EMBL/GenBank/DDBJ databases">
        <title>Massive genome expansion in bonnet fungi (Mycena s.s.) driven by repeated elements and novel gene families across ecological guilds.</title>
        <authorList>
            <consortium name="Lawrence Berkeley National Laboratory"/>
            <person name="Harder C.B."/>
            <person name="Miyauchi S."/>
            <person name="Viragh M."/>
            <person name="Kuo A."/>
            <person name="Thoen E."/>
            <person name="Andreopoulos B."/>
            <person name="Lu D."/>
            <person name="Skrede I."/>
            <person name="Drula E."/>
            <person name="Henrissat B."/>
            <person name="Morin E."/>
            <person name="Kohler A."/>
            <person name="Barry K."/>
            <person name="LaButti K."/>
            <person name="Morin E."/>
            <person name="Salamov A."/>
            <person name="Lipzen A."/>
            <person name="Mereny Z."/>
            <person name="Hegedus B."/>
            <person name="Baldrian P."/>
            <person name="Stursova M."/>
            <person name="Weitz H."/>
            <person name="Taylor A."/>
            <person name="Grigoriev I.V."/>
            <person name="Nagy L.G."/>
            <person name="Martin F."/>
            <person name="Kauserud H."/>
        </authorList>
    </citation>
    <scope>NUCLEOTIDE SEQUENCE</scope>
    <source>
        <strain evidence="3">CBHHK200</strain>
    </source>
</reference>
<protein>
    <submittedName>
        <fullName evidence="3">Uncharacterized protein</fullName>
    </submittedName>
</protein>
<comment type="caution">
    <text evidence="3">The sequence shown here is derived from an EMBL/GenBank/DDBJ whole genome shotgun (WGS) entry which is preliminary data.</text>
</comment>
<feature type="compositionally biased region" description="Low complexity" evidence="1">
    <location>
        <begin position="125"/>
        <end position="152"/>
    </location>
</feature>
<evidence type="ECO:0000313" key="3">
    <source>
        <dbReference type="EMBL" id="KAJ7021583.1"/>
    </source>
</evidence>
<dbReference type="AlphaFoldDB" id="A0AAD6S5L6"/>
<accession>A0AAD6S5L6</accession>
<keyword evidence="4" id="KW-1185">Reference proteome</keyword>
<gene>
    <name evidence="3" type="ORF">C8F04DRAFT_1273439</name>
</gene>
<feature type="signal peptide" evidence="2">
    <location>
        <begin position="1"/>
        <end position="20"/>
    </location>
</feature>
<sequence length="238" mass="23906">MSPFMSLCIFLLFSVATILAAPLDSRTVFAPPITSPTAQTVWKVGAVETVTNATGIPAGVTGKIMLGFLSSTSEGEHLSATLASGFNLTDQKVDVTVPSVAPGTQYIIVLFGDSGNLSPTFTIQGPSPSTSSGGTPTSAESSPSTGTSSAGSQTREDISTLPTPPIATRSSSGPISTSTAPPSPSGTSSPSLPTSSAPALSAPASSPSPSPNTSAGWSMNKLKTYQLLMAPAVLLLFI</sequence>
<dbReference type="EMBL" id="JARJCM010000227">
    <property type="protein sequence ID" value="KAJ7021583.1"/>
    <property type="molecule type" value="Genomic_DNA"/>
</dbReference>